<feature type="transmembrane region" description="Helical" evidence="1">
    <location>
        <begin position="6"/>
        <end position="31"/>
    </location>
</feature>
<evidence type="ECO:0000313" key="3">
    <source>
        <dbReference type="Proteomes" id="UP000655570"/>
    </source>
</evidence>
<reference evidence="2 3" key="1">
    <citation type="submission" date="2020-08" db="EMBL/GenBank/DDBJ databases">
        <title>A Genomic Blueprint of the Chicken Gut Microbiome.</title>
        <authorList>
            <person name="Gilroy R."/>
            <person name="Ravi A."/>
            <person name="Getino M."/>
            <person name="Pursley I."/>
            <person name="Horton D.L."/>
            <person name="Alikhan N.-F."/>
            <person name="Baker D."/>
            <person name="Gharbi K."/>
            <person name="Hall N."/>
            <person name="Watson M."/>
            <person name="Adriaenssens E.M."/>
            <person name="Foster-Nyarko E."/>
            <person name="Jarju S."/>
            <person name="Secka A."/>
            <person name="Antonio M."/>
            <person name="Oren A."/>
            <person name="Chaudhuri R."/>
            <person name="La Ragione R.M."/>
            <person name="Hildebrand F."/>
            <person name="Pallen M.J."/>
        </authorList>
    </citation>
    <scope>NUCLEOTIDE SEQUENCE [LARGE SCALE GENOMIC DNA]</scope>
    <source>
        <strain evidence="2 3">Sa2CUA9</strain>
    </source>
</reference>
<evidence type="ECO:0000313" key="2">
    <source>
        <dbReference type="EMBL" id="MBD7982633.1"/>
    </source>
</evidence>
<organism evidence="2 3">
    <name type="scientific">Oerskovia merdavium</name>
    <dbReference type="NCBI Taxonomy" id="2762227"/>
    <lineage>
        <taxon>Bacteria</taxon>
        <taxon>Bacillati</taxon>
        <taxon>Actinomycetota</taxon>
        <taxon>Actinomycetes</taxon>
        <taxon>Micrococcales</taxon>
        <taxon>Cellulomonadaceae</taxon>
        <taxon>Oerskovia</taxon>
    </lineage>
</organism>
<comment type="caution">
    <text evidence="2">The sequence shown here is derived from an EMBL/GenBank/DDBJ whole genome shotgun (WGS) entry which is preliminary data.</text>
</comment>
<keyword evidence="1" id="KW-1133">Transmembrane helix</keyword>
<dbReference type="EMBL" id="JACSQF010000025">
    <property type="protein sequence ID" value="MBD7982633.1"/>
    <property type="molecule type" value="Genomic_DNA"/>
</dbReference>
<dbReference type="RefSeq" id="WP_191805822.1">
    <property type="nucleotide sequence ID" value="NZ_JACSQF010000025.1"/>
</dbReference>
<keyword evidence="1" id="KW-0812">Transmembrane</keyword>
<evidence type="ECO:0000256" key="1">
    <source>
        <dbReference type="SAM" id="Phobius"/>
    </source>
</evidence>
<proteinExistence type="predicted"/>
<protein>
    <submittedName>
        <fullName evidence="2">Uncharacterized protein</fullName>
    </submittedName>
</protein>
<keyword evidence="3" id="KW-1185">Reference proteome</keyword>
<keyword evidence="1" id="KW-0472">Membrane</keyword>
<name>A0ABR8U4L0_9CELL</name>
<gene>
    <name evidence="2" type="ORF">H9641_18210</name>
</gene>
<sequence length="46" mass="5315">MIKPWHVVTLVCVLALVVYVVVVARAFLSGVRGEERGLRRRRRPRT</sequence>
<accession>A0ABR8U4L0</accession>
<dbReference type="Proteomes" id="UP000655570">
    <property type="component" value="Unassembled WGS sequence"/>
</dbReference>